<keyword evidence="8" id="KW-0408">Iron</keyword>
<reference evidence="12" key="2">
    <citation type="submission" date="2025-09" db="UniProtKB">
        <authorList>
            <consortium name="Ensembl"/>
        </authorList>
    </citation>
    <scope>IDENTIFICATION</scope>
</reference>
<dbReference type="GO" id="GO:0043177">
    <property type="term" value="F:organic acid binding"/>
    <property type="evidence" value="ECO:0007669"/>
    <property type="project" value="TreeGrafter"/>
</dbReference>
<feature type="chain" id="PRO_5017239218" evidence="10">
    <location>
        <begin position="22"/>
        <end position="168"/>
    </location>
</feature>
<evidence type="ECO:0000313" key="13">
    <source>
        <dbReference type="Proteomes" id="UP000261360"/>
    </source>
</evidence>
<comment type="subunit">
    <text evidence="3">Heterotetramer of two alpha chains and two beta chains.</text>
</comment>
<evidence type="ECO:0000256" key="7">
    <source>
        <dbReference type="ARBA" id="ARBA00022723"/>
    </source>
</evidence>
<evidence type="ECO:0000256" key="9">
    <source>
        <dbReference type="RuleBase" id="RU000356"/>
    </source>
</evidence>
<dbReference type="GO" id="GO:0072562">
    <property type="term" value="C:blood microparticle"/>
    <property type="evidence" value="ECO:0007669"/>
    <property type="project" value="TreeGrafter"/>
</dbReference>
<reference evidence="12" key="1">
    <citation type="submission" date="2025-08" db="UniProtKB">
        <authorList>
            <consortium name="Ensembl"/>
        </authorList>
    </citation>
    <scope>IDENTIFICATION</scope>
</reference>
<keyword evidence="5 9" id="KW-0349">Heme</keyword>
<organism evidence="12 13">
    <name type="scientific">Seriola lalandi dorsalis</name>
    <dbReference type="NCBI Taxonomy" id="1841481"/>
    <lineage>
        <taxon>Eukaryota</taxon>
        <taxon>Metazoa</taxon>
        <taxon>Chordata</taxon>
        <taxon>Craniata</taxon>
        <taxon>Vertebrata</taxon>
        <taxon>Euteleostomi</taxon>
        <taxon>Actinopterygii</taxon>
        <taxon>Neopterygii</taxon>
        <taxon>Teleostei</taxon>
        <taxon>Neoteleostei</taxon>
        <taxon>Acanthomorphata</taxon>
        <taxon>Carangaria</taxon>
        <taxon>Carangiformes</taxon>
        <taxon>Carangidae</taxon>
        <taxon>Seriola</taxon>
    </lineage>
</organism>
<keyword evidence="13" id="KW-1185">Reference proteome</keyword>
<keyword evidence="7" id="KW-0479">Metal-binding</keyword>
<dbReference type="PANTHER" id="PTHR11442:SF93">
    <property type="entry name" value="ALPHA GLOBIN-LIKE-RELATED"/>
    <property type="match status" value="1"/>
</dbReference>
<dbReference type="Ensembl" id="ENSSLDT00000016159.1">
    <property type="protein sequence ID" value="ENSSLDP00000015578.1"/>
    <property type="gene ID" value="ENSSLDG00000011483.1"/>
</dbReference>
<feature type="domain" description="Globin" evidence="11">
    <location>
        <begin position="27"/>
        <end position="168"/>
    </location>
</feature>
<dbReference type="AlphaFoldDB" id="A0A3B4XW62"/>
<evidence type="ECO:0000256" key="8">
    <source>
        <dbReference type="ARBA" id="ARBA00023004"/>
    </source>
</evidence>
<dbReference type="GO" id="GO:0019825">
    <property type="term" value="F:oxygen binding"/>
    <property type="evidence" value="ECO:0007669"/>
    <property type="project" value="InterPro"/>
</dbReference>
<evidence type="ECO:0000313" key="12">
    <source>
        <dbReference type="Ensembl" id="ENSSLDP00000015578.1"/>
    </source>
</evidence>
<dbReference type="Gene3D" id="1.10.490.10">
    <property type="entry name" value="Globins"/>
    <property type="match status" value="1"/>
</dbReference>
<dbReference type="InterPro" id="IPR009050">
    <property type="entry name" value="Globin-like_sf"/>
</dbReference>
<dbReference type="GO" id="GO:0020037">
    <property type="term" value="F:heme binding"/>
    <property type="evidence" value="ECO:0007669"/>
    <property type="project" value="InterPro"/>
</dbReference>
<evidence type="ECO:0000256" key="10">
    <source>
        <dbReference type="SAM" id="SignalP"/>
    </source>
</evidence>
<evidence type="ECO:0000256" key="2">
    <source>
        <dbReference type="ARBA" id="ARBA00008705"/>
    </source>
</evidence>
<evidence type="ECO:0000256" key="3">
    <source>
        <dbReference type="ARBA" id="ARBA00011125"/>
    </source>
</evidence>
<proteinExistence type="inferred from homology"/>
<feature type="signal peptide" evidence="10">
    <location>
        <begin position="1"/>
        <end position="21"/>
    </location>
</feature>
<comment type="similarity">
    <text evidence="2 9">Belongs to the globin family.</text>
</comment>
<accession>A0A3B4XW62</accession>
<dbReference type="GO" id="GO:0004601">
    <property type="term" value="F:peroxidase activity"/>
    <property type="evidence" value="ECO:0007669"/>
    <property type="project" value="TreeGrafter"/>
</dbReference>
<dbReference type="Pfam" id="PF00042">
    <property type="entry name" value="Globin"/>
    <property type="match status" value="1"/>
</dbReference>
<dbReference type="PRINTS" id="PR00612">
    <property type="entry name" value="ALPHAHAEM"/>
</dbReference>
<dbReference type="GO" id="GO:0005833">
    <property type="term" value="C:hemoglobin complex"/>
    <property type="evidence" value="ECO:0007669"/>
    <property type="project" value="InterPro"/>
</dbReference>
<dbReference type="GO" id="GO:0031838">
    <property type="term" value="C:haptoglobin-hemoglobin complex"/>
    <property type="evidence" value="ECO:0007669"/>
    <property type="project" value="TreeGrafter"/>
</dbReference>
<evidence type="ECO:0000259" key="11">
    <source>
        <dbReference type="PROSITE" id="PS01033"/>
    </source>
</evidence>
<keyword evidence="6 9" id="KW-0561">Oxygen transport</keyword>
<sequence>SFVLSFAFITKKLIIFTFIYGLQDDMSLSGKDKSVVKAFWDKVSPKSAEIGAEALGRMLTVYPQTKTYFSHWADVGPDSAQVKKHGATIMAAVGEAVGKIDDLVGGLSALSELHAFKLRVDPANFRILAHNIILVTAMYFPTDFTPEIHVSVDKFLQNLALALAERYR</sequence>
<dbReference type="InterPro" id="IPR012292">
    <property type="entry name" value="Globin/Proto"/>
</dbReference>
<comment type="function">
    <text evidence="1">Involved in oxygen transport from gills to the various peripheral tissues.</text>
</comment>
<name>A0A3B4XW62_SERLL</name>
<dbReference type="GO" id="GO:0046872">
    <property type="term" value="F:metal ion binding"/>
    <property type="evidence" value="ECO:0007669"/>
    <property type="project" value="UniProtKB-KW"/>
</dbReference>
<dbReference type="FunFam" id="1.10.490.10:FF:000002">
    <property type="entry name" value="Hemoglobin subunit alpha"/>
    <property type="match status" value="1"/>
</dbReference>
<dbReference type="PANTHER" id="PTHR11442">
    <property type="entry name" value="HEMOGLOBIN FAMILY MEMBER"/>
    <property type="match status" value="1"/>
</dbReference>
<dbReference type="PROSITE" id="PS01033">
    <property type="entry name" value="GLOBIN"/>
    <property type="match status" value="1"/>
</dbReference>
<evidence type="ECO:0000256" key="5">
    <source>
        <dbReference type="ARBA" id="ARBA00022617"/>
    </source>
</evidence>
<dbReference type="GeneTree" id="ENSGT00940000163288"/>
<dbReference type="GO" id="GO:0031720">
    <property type="term" value="F:haptoglobin binding"/>
    <property type="evidence" value="ECO:0007669"/>
    <property type="project" value="TreeGrafter"/>
</dbReference>
<dbReference type="GO" id="GO:0042744">
    <property type="term" value="P:hydrogen peroxide catabolic process"/>
    <property type="evidence" value="ECO:0007669"/>
    <property type="project" value="TreeGrafter"/>
</dbReference>
<keyword evidence="10" id="KW-0732">Signal</keyword>
<evidence type="ECO:0000256" key="4">
    <source>
        <dbReference type="ARBA" id="ARBA00022448"/>
    </source>
</evidence>
<dbReference type="InterPro" id="IPR002338">
    <property type="entry name" value="Hemoglobin_a-typ"/>
</dbReference>
<dbReference type="SUPFAM" id="SSF46458">
    <property type="entry name" value="Globin-like"/>
    <property type="match status" value="1"/>
</dbReference>
<dbReference type="Proteomes" id="UP000261360">
    <property type="component" value="Unplaced"/>
</dbReference>
<keyword evidence="4 9" id="KW-0813">Transport</keyword>
<dbReference type="STRING" id="1841481.ENSSLDP00000015578"/>
<dbReference type="InterPro" id="IPR050056">
    <property type="entry name" value="Hemoglobin_oxygen_transport"/>
</dbReference>
<evidence type="ECO:0000256" key="1">
    <source>
        <dbReference type="ARBA" id="ARBA00002650"/>
    </source>
</evidence>
<evidence type="ECO:0000256" key="6">
    <source>
        <dbReference type="ARBA" id="ARBA00022621"/>
    </source>
</evidence>
<dbReference type="InterPro" id="IPR000971">
    <property type="entry name" value="Globin"/>
</dbReference>
<dbReference type="CDD" id="cd08927">
    <property type="entry name" value="Hb-alpha-like"/>
    <property type="match status" value="1"/>
</dbReference>
<protein>
    <submittedName>
        <fullName evidence="12">Hemoglobin subunit alpha-A</fullName>
    </submittedName>
</protein>
<dbReference type="GO" id="GO:0005344">
    <property type="term" value="F:oxygen carrier activity"/>
    <property type="evidence" value="ECO:0007669"/>
    <property type="project" value="UniProtKB-KW"/>
</dbReference>